<dbReference type="InterPro" id="IPR038734">
    <property type="entry name" value="YhaN_AAA"/>
</dbReference>
<feature type="region of interest" description="Disordered" evidence="2">
    <location>
        <begin position="897"/>
        <end position="957"/>
    </location>
</feature>
<gene>
    <name evidence="4" type="ORF">HNP73_004157</name>
</gene>
<sequence length="1129" mass="120504">MRLNRLDLIRHGRFQDFALDFGQAEPGRPDVTVVYGANEAGKSTAFMAWLDFLFGFQGASPYAFRHERRELLVGAQIETPDGRLDLRRSTATAGSLTDPNGNIIADRRMTDWLFGLDRDAYRTRFSLNDTVLREGGKEIAQAQGDLGQLLHAGASGLSGLSDALTAIEGEVAGFHKKGGKKTTANEGRNRLKELDAELRNVRLDPRAFDRLAKARDDADAAFSHADAALADARRALKLREAADRRRDMARRIAAMEAELADAPDGPDLPAEAVARVASAAEKCAGAEESLARARANTDAATARLAVLSEDPVGQQVAAHLATLDSAVFAEGEPLVPRVLTNLSDLPRRRGDLAGIRDAMAGLAARLTGTDADPGPIVLAKGTLGALRLAADDVRTSRAALDGETRARLSAEADQGERTDPPEGLDRLADALQLWHQAPDPHDSLLALEAAQAAVAHQTAGLPAGWRELAEAGLPEVAEIEAVTEAVQRAESDRTARARAEQEAANAREAALKARDTLAGRPDIVLDVRAAESRARRDQAWDAHRAGLNAETADTFAAAMRDDDAIQSRHASTAEARLRHSASEAELDARTTAHAEKHAALVAAEVAAGEAADAAAAMAVRLGLPATAPVKALRPRRDGLAEALRAARQAEAARDTADKLGAERLARLGALREALGASEALPLDDRLPAIAERALVKLKDQKTAADGWRNARKTIDRMTASEADAAERLSGFQTALATLLAGLWCADFDAGRVLGCLPDMEKLAELDEQRRQLDHRIEAMESAIASFEPLVRPLRDLLGLTDVAHPSELLAMARQRAAQAEKTAQAVAAERKQLDAASDAGRGAEAARAAGRAEIARILAGHACDAAADPVDMVNRLEARDRLRRSLREARAAFDAEGGDFDPDALAAEEADHDPVRTDALREDVGEADRQRDAALERRSQAKQSLETALAGDGGTAPDQERAALVETLRQGGREALARQFGLLAARSALRRFRQAHRGAMIEATEQAFAGITGGSWPRLDIQTVGANERLVGLRHGEPVAVGAMSTGTQGQLYLALRIAGHAQFVAEHGPLPFVTDDIHETFDDDRVGAALRLAASMGERGQTILFTHHRHVVGLARSVIPSVNVLEIA</sequence>
<feature type="domain" description="YhaN AAA" evidence="3">
    <location>
        <begin position="1"/>
        <end position="207"/>
    </location>
</feature>
<dbReference type="AlphaFoldDB" id="A0A840SWL3"/>
<feature type="compositionally biased region" description="Basic and acidic residues" evidence="2">
    <location>
        <begin position="912"/>
        <end position="939"/>
    </location>
</feature>
<comment type="caution">
    <text evidence="4">The sequence shown here is derived from an EMBL/GenBank/DDBJ whole genome shotgun (WGS) entry which is preliminary data.</text>
</comment>
<evidence type="ECO:0000256" key="2">
    <source>
        <dbReference type="SAM" id="MobiDB-lite"/>
    </source>
</evidence>
<dbReference type="Pfam" id="PF13514">
    <property type="entry name" value="AAA_27"/>
    <property type="match status" value="1"/>
</dbReference>
<evidence type="ECO:0000313" key="5">
    <source>
        <dbReference type="Proteomes" id="UP000549457"/>
    </source>
</evidence>
<feature type="coiled-coil region" evidence="1">
    <location>
        <begin position="809"/>
        <end position="836"/>
    </location>
</feature>
<protein>
    <submittedName>
        <fullName evidence="4">Uncharacterized protein YhaN</fullName>
    </submittedName>
</protein>
<feature type="coiled-coil region" evidence="1">
    <location>
        <begin position="238"/>
        <end position="296"/>
    </location>
</feature>
<keyword evidence="1" id="KW-0175">Coiled coil</keyword>
<evidence type="ECO:0000256" key="1">
    <source>
        <dbReference type="SAM" id="Coils"/>
    </source>
</evidence>
<dbReference type="SUPFAM" id="SSF52540">
    <property type="entry name" value="P-loop containing nucleoside triphosphate hydrolases"/>
    <property type="match status" value="1"/>
</dbReference>
<feature type="compositionally biased region" description="Acidic residues" evidence="2">
    <location>
        <begin position="897"/>
        <end position="911"/>
    </location>
</feature>
<keyword evidence="5" id="KW-1185">Reference proteome</keyword>
<feature type="coiled-coil region" evidence="1">
    <location>
        <begin position="489"/>
        <end position="516"/>
    </location>
</feature>
<dbReference type="EMBL" id="JACHFM010000005">
    <property type="protein sequence ID" value="MBB5224196.1"/>
    <property type="molecule type" value="Genomic_DNA"/>
</dbReference>
<dbReference type="Proteomes" id="UP000549457">
    <property type="component" value="Unassembled WGS sequence"/>
</dbReference>
<dbReference type="PANTHER" id="PTHR41259:SF1">
    <property type="entry name" value="DOUBLE-STRAND BREAK REPAIR RAD50 ATPASE, PUTATIVE-RELATED"/>
    <property type="match status" value="1"/>
</dbReference>
<proteinExistence type="predicted"/>
<reference evidence="4 5" key="1">
    <citation type="submission" date="2020-08" db="EMBL/GenBank/DDBJ databases">
        <title>Genomic Encyclopedia of Type Strains, Phase IV (KMG-IV): sequencing the most valuable type-strain genomes for metagenomic binning, comparative biology and taxonomic classification.</title>
        <authorList>
            <person name="Goeker M."/>
        </authorList>
    </citation>
    <scope>NUCLEOTIDE SEQUENCE [LARGE SCALE GENOMIC DNA]</scope>
    <source>
        <strain evidence="4 5">DSM 101730</strain>
    </source>
</reference>
<evidence type="ECO:0000313" key="4">
    <source>
        <dbReference type="EMBL" id="MBB5224196.1"/>
    </source>
</evidence>
<organism evidence="4 5">
    <name type="scientific">Amaricoccus macauensis</name>
    <dbReference type="NCBI Taxonomy" id="57001"/>
    <lineage>
        <taxon>Bacteria</taxon>
        <taxon>Pseudomonadati</taxon>
        <taxon>Pseudomonadota</taxon>
        <taxon>Alphaproteobacteria</taxon>
        <taxon>Rhodobacterales</taxon>
        <taxon>Paracoccaceae</taxon>
        <taxon>Amaricoccus</taxon>
    </lineage>
</organism>
<accession>A0A840SWL3</accession>
<evidence type="ECO:0000259" key="3">
    <source>
        <dbReference type="Pfam" id="PF13514"/>
    </source>
</evidence>
<dbReference type="Gene3D" id="3.40.50.300">
    <property type="entry name" value="P-loop containing nucleotide triphosphate hydrolases"/>
    <property type="match status" value="2"/>
</dbReference>
<dbReference type="PANTHER" id="PTHR41259">
    <property type="entry name" value="DOUBLE-STRAND BREAK REPAIR RAD50 ATPASE, PUTATIVE-RELATED"/>
    <property type="match status" value="1"/>
</dbReference>
<dbReference type="InterPro" id="IPR027417">
    <property type="entry name" value="P-loop_NTPase"/>
</dbReference>
<name>A0A840SWL3_9RHOB</name>
<dbReference type="RefSeq" id="WP_184154577.1">
    <property type="nucleotide sequence ID" value="NZ_JACHFM010000005.1"/>
</dbReference>